<feature type="repeat" description="TPR" evidence="3">
    <location>
        <begin position="354"/>
        <end position="387"/>
    </location>
</feature>
<dbReference type="InterPro" id="IPR019734">
    <property type="entry name" value="TPR_rpt"/>
</dbReference>
<dbReference type="Pfam" id="PF25575">
    <property type="entry name" value="TPR_BSK1_C"/>
    <property type="match status" value="1"/>
</dbReference>
<dbReference type="InterPro" id="IPR058209">
    <property type="entry name" value="TPR_BSK1_C"/>
</dbReference>
<evidence type="ECO:0000259" key="5">
    <source>
        <dbReference type="Pfam" id="PF25575"/>
    </source>
</evidence>
<dbReference type="SUPFAM" id="SSF48452">
    <property type="entry name" value="TPR-like"/>
    <property type="match status" value="1"/>
</dbReference>
<gene>
    <name evidence="6" type="ORF">PBAH0796_LOCUS29415</name>
</gene>
<evidence type="ECO:0000256" key="1">
    <source>
        <dbReference type="ARBA" id="ARBA00022737"/>
    </source>
</evidence>
<evidence type="ECO:0000256" key="2">
    <source>
        <dbReference type="ARBA" id="ARBA00022803"/>
    </source>
</evidence>
<dbReference type="PANTHER" id="PTHR22904">
    <property type="entry name" value="TPR REPEAT CONTAINING PROTEIN"/>
    <property type="match status" value="1"/>
</dbReference>
<evidence type="ECO:0000256" key="3">
    <source>
        <dbReference type="PROSITE-ProRule" id="PRU00339"/>
    </source>
</evidence>
<organism evidence="6">
    <name type="scientific">Pyrodinium bahamense</name>
    <dbReference type="NCBI Taxonomy" id="73915"/>
    <lineage>
        <taxon>Eukaryota</taxon>
        <taxon>Sar</taxon>
        <taxon>Alveolata</taxon>
        <taxon>Dinophyceae</taxon>
        <taxon>Gonyaulacales</taxon>
        <taxon>Pyrocystaceae</taxon>
        <taxon>Pyrodinium</taxon>
    </lineage>
</organism>
<dbReference type="SMART" id="SM00028">
    <property type="entry name" value="TPR"/>
    <property type="match status" value="3"/>
</dbReference>
<evidence type="ECO:0000256" key="4">
    <source>
        <dbReference type="SAM" id="MobiDB-lite"/>
    </source>
</evidence>
<dbReference type="AlphaFoldDB" id="A0A7S0B842"/>
<dbReference type="GO" id="GO:0051879">
    <property type="term" value="F:Hsp90 protein binding"/>
    <property type="evidence" value="ECO:0007669"/>
    <property type="project" value="TreeGrafter"/>
</dbReference>
<feature type="compositionally biased region" description="Basic and acidic residues" evidence="4">
    <location>
        <begin position="300"/>
        <end position="314"/>
    </location>
</feature>
<proteinExistence type="predicted"/>
<dbReference type="PROSITE" id="PS50005">
    <property type="entry name" value="TPR"/>
    <property type="match status" value="2"/>
</dbReference>
<dbReference type="EMBL" id="HBEG01048289">
    <property type="protein sequence ID" value="CAD8385727.1"/>
    <property type="molecule type" value="Transcribed_RNA"/>
</dbReference>
<feature type="region of interest" description="Disordered" evidence="4">
    <location>
        <begin position="300"/>
        <end position="321"/>
    </location>
</feature>
<evidence type="ECO:0000313" key="6">
    <source>
        <dbReference type="EMBL" id="CAD8385727.1"/>
    </source>
</evidence>
<feature type="repeat" description="TPR" evidence="3">
    <location>
        <begin position="388"/>
        <end position="421"/>
    </location>
</feature>
<name>A0A7S0B842_9DINO</name>
<protein>
    <recommendedName>
        <fullName evidence="5">Serine/threonine-protein kinase BSK1-like TPR repeats domain-containing protein</fullName>
    </recommendedName>
</protein>
<sequence length="446" mass="51364">MEPQRGSLGDLSWMHFTGTVQLRLALRGSTWEGVAAEDFEVRVCPEELTVRCTSGRGVGNLEAISGRLRKEVSPQGCWYDIEGDLQNPFSKSRVLVVELAKKAPGKPWADAGLFHDSGLFHRRPFHWHDTQQDQGQDDRGWVKLKPGRRSDVEDPFVTSRGWLCTEFEQGQTEELVEFRIILDQKKLDQVLEKVPYFNIFGADCSETAFRLFIRGDESSPILLGTLGGKVIPDETFFTLTKITREVEGHRIRGTMETLPCLEITLRKAEDSLGEWCELIDQDEEILNQPQGSLEDFERKQLKMQREPSPDRDDWTPDDWADEQKDKADAAFKRAEYRDAIVYYTRALRYTPTEPKLLSNRSAAYLKISKFQLALEDAEKAEKIEPNWPKVYFRKGAALKGLKKYDDAIVAFQNGQDIDPTNTEWDREIQRAREMKAQLLERKKQQK</sequence>
<keyword evidence="2 3" id="KW-0802">TPR repeat</keyword>
<dbReference type="InterPro" id="IPR011990">
    <property type="entry name" value="TPR-like_helical_dom_sf"/>
</dbReference>
<feature type="domain" description="Serine/threonine-protein kinase BSK1-like TPR repeats" evidence="5">
    <location>
        <begin position="322"/>
        <end position="391"/>
    </location>
</feature>
<keyword evidence="1" id="KW-0677">Repeat</keyword>
<dbReference type="Gene3D" id="1.25.40.10">
    <property type="entry name" value="Tetratricopeptide repeat domain"/>
    <property type="match status" value="1"/>
</dbReference>
<dbReference type="PANTHER" id="PTHR22904:SF523">
    <property type="entry name" value="STRESS-INDUCED-PHOSPHOPROTEIN 1"/>
    <property type="match status" value="1"/>
</dbReference>
<accession>A0A7S0B842</accession>
<reference evidence="6" key="1">
    <citation type="submission" date="2021-01" db="EMBL/GenBank/DDBJ databases">
        <authorList>
            <person name="Corre E."/>
            <person name="Pelletier E."/>
            <person name="Niang G."/>
            <person name="Scheremetjew M."/>
            <person name="Finn R."/>
            <person name="Kale V."/>
            <person name="Holt S."/>
            <person name="Cochrane G."/>
            <person name="Meng A."/>
            <person name="Brown T."/>
            <person name="Cohen L."/>
        </authorList>
    </citation>
    <scope>NUCLEOTIDE SEQUENCE</scope>
    <source>
        <strain evidence="6">Pbaha01</strain>
    </source>
</reference>